<feature type="repeat" description="PPR" evidence="3">
    <location>
        <begin position="231"/>
        <end position="265"/>
    </location>
</feature>
<dbReference type="PANTHER" id="PTHR47939">
    <property type="entry name" value="MEMBRANE-ASSOCIATED SALT-INDUCIBLE PROTEIN-LIKE"/>
    <property type="match status" value="1"/>
</dbReference>
<evidence type="ECO:0000256" key="2">
    <source>
        <dbReference type="ARBA" id="ARBA00022737"/>
    </source>
</evidence>
<dbReference type="InterPro" id="IPR002885">
    <property type="entry name" value="PPR_rpt"/>
</dbReference>
<feature type="repeat" description="PPR" evidence="3">
    <location>
        <begin position="368"/>
        <end position="402"/>
    </location>
</feature>
<reference evidence="4" key="1">
    <citation type="journal article" date="2017" name="Nature">
        <title>The genome of Chenopodium quinoa.</title>
        <authorList>
            <person name="Jarvis D.E."/>
            <person name="Ho Y.S."/>
            <person name="Lightfoot D.J."/>
            <person name="Schmoeckel S.M."/>
            <person name="Li B."/>
            <person name="Borm T.J.A."/>
            <person name="Ohyanagi H."/>
            <person name="Mineta K."/>
            <person name="Michell C.T."/>
            <person name="Saber N."/>
            <person name="Kharbatia N.M."/>
            <person name="Rupper R.R."/>
            <person name="Sharp A.R."/>
            <person name="Dally N."/>
            <person name="Boughton B.A."/>
            <person name="Woo Y.H."/>
            <person name="Gao G."/>
            <person name="Schijlen E.G.W.M."/>
            <person name="Guo X."/>
            <person name="Momin A.A."/>
            <person name="Negrao S."/>
            <person name="Al-Babili S."/>
            <person name="Gehring C."/>
            <person name="Roessner U."/>
            <person name="Jung C."/>
            <person name="Murphy K."/>
            <person name="Arold S.T."/>
            <person name="Gojobori T."/>
            <person name="van der Linden C.G."/>
            <person name="van Loo E.N."/>
            <person name="Jellen E.N."/>
            <person name="Maughan P.J."/>
            <person name="Tester M."/>
        </authorList>
    </citation>
    <scope>NUCLEOTIDE SEQUENCE [LARGE SCALE GENOMIC DNA]</scope>
    <source>
        <strain evidence="4">cv. PI 614886</strain>
    </source>
</reference>
<reference evidence="4" key="2">
    <citation type="submission" date="2021-03" db="UniProtKB">
        <authorList>
            <consortium name="EnsemblPlants"/>
        </authorList>
    </citation>
    <scope>IDENTIFICATION</scope>
</reference>
<evidence type="ECO:0000313" key="5">
    <source>
        <dbReference type="Proteomes" id="UP000596660"/>
    </source>
</evidence>
<dbReference type="NCBIfam" id="TIGR00756">
    <property type="entry name" value="PPR"/>
    <property type="match status" value="5"/>
</dbReference>
<keyword evidence="2" id="KW-0677">Repeat</keyword>
<evidence type="ECO:0008006" key="6">
    <source>
        <dbReference type="Google" id="ProtNLM"/>
    </source>
</evidence>
<feature type="repeat" description="PPR" evidence="3">
    <location>
        <begin position="266"/>
        <end position="300"/>
    </location>
</feature>
<dbReference type="EnsemblPlants" id="AUR62017707-RA">
    <property type="protein sequence ID" value="AUR62017707-RA:cds"/>
    <property type="gene ID" value="AUR62017707"/>
</dbReference>
<dbReference type="Gramene" id="AUR62017707-RA">
    <property type="protein sequence ID" value="AUR62017707-RA:cds"/>
    <property type="gene ID" value="AUR62017707"/>
</dbReference>
<dbReference type="AlphaFoldDB" id="A0A803LRX8"/>
<keyword evidence="5" id="KW-1185">Reference proteome</keyword>
<sequence>MGFIDEKLKHDLGVVLEILRGSVSKSDPSQGQVSCDRPRAFGGTEVTNKLNQCGVSLTSELVVEVLSRTRNDWEVAIMFFLWAGKQPGYVHSVREYHSIISILAKRRKFDTAWSLIDEMRKGGIVNPNTLLIMIRRYSAAHDVVNSINTFHAFKKFGFCIGMDEFQKLLSALTRYKNVQEAEQLLFSNKNTYEFNTKSFNIILNGWCNIVGSPREANRFWRLMNELRVKLDVISFSSIISCYSKLNRLSEVLKLFAQMKEMGIEPDRKAYNSVLHALAKEGRAAEALNLLQTMEDKGIAPNAVTYNSLIKPLCRARRRDEAQNVFSKMLSRGLQPTIRTFHAFLRIQRTGEEAFTLLDKMKELGCQPNKDTYLLLIRKFCRWGQLDNVFILWDQMTDNGLNDDATSHIALIHGLFLNGKLEEAHKIYSEMKGKNLLPDAKTDELIQPWLSNKKMENSPVTNSEASLVTNDHVPSKTKTIKKQLGQGTGATKEPEFRKNLNIPHVKCPQSPHCCCNNFMSTSLKKLPPIPSAPSYVLLAENFGLVYHLILSCGLWCCLNIF</sequence>
<proteinExistence type="inferred from homology"/>
<evidence type="ECO:0000313" key="4">
    <source>
        <dbReference type="EnsemblPlants" id="AUR62017707-RA:cds"/>
    </source>
</evidence>
<name>A0A803LRX8_CHEQI</name>
<evidence type="ECO:0000256" key="1">
    <source>
        <dbReference type="ARBA" id="ARBA00007626"/>
    </source>
</evidence>
<feature type="repeat" description="PPR" evidence="3">
    <location>
        <begin position="92"/>
        <end position="126"/>
    </location>
</feature>
<dbReference type="OMA" id="NSCAAAH"/>
<dbReference type="InterPro" id="IPR050667">
    <property type="entry name" value="PPR-containing_protein"/>
</dbReference>
<dbReference type="Pfam" id="PF01535">
    <property type="entry name" value="PPR"/>
    <property type="match status" value="3"/>
</dbReference>
<feature type="repeat" description="PPR" evidence="3">
    <location>
        <begin position="301"/>
        <end position="335"/>
    </location>
</feature>
<protein>
    <recommendedName>
        <fullName evidence="6">Pentatricopeptide repeat-containing protein</fullName>
    </recommendedName>
</protein>
<feature type="repeat" description="PPR" evidence="3">
    <location>
        <begin position="403"/>
        <end position="437"/>
    </location>
</feature>
<evidence type="ECO:0000256" key="3">
    <source>
        <dbReference type="PROSITE-ProRule" id="PRU00708"/>
    </source>
</evidence>
<dbReference type="Gene3D" id="1.25.40.10">
    <property type="entry name" value="Tetratricopeptide repeat domain"/>
    <property type="match status" value="3"/>
</dbReference>
<accession>A0A803LRX8</accession>
<comment type="similarity">
    <text evidence="1">Belongs to the PPR family. P subfamily.</text>
</comment>
<dbReference type="InterPro" id="IPR011990">
    <property type="entry name" value="TPR-like_helical_dom_sf"/>
</dbReference>
<dbReference type="Pfam" id="PF13041">
    <property type="entry name" value="PPR_2"/>
    <property type="match status" value="2"/>
</dbReference>
<dbReference type="Proteomes" id="UP000596660">
    <property type="component" value="Unplaced"/>
</dbReference>
<organism evidence="4 5">
    <name type="scientific">Chenopodium quinoa</name>
    <name type="common">Quinoa</name>
    <dbReference type="NCBI Taxonomy" id="63459"/>
    <lineage>
        <taxon>Eukaryota</taxon>
        <taxon>Viridiplantae</taxon>
        <taxon>Streptophyta</taxon>
        <taxon>Embryophyta</taxon>
        <taxon>Tracheophyta</taxon>
        <taxon>Spermatophyta</taxon>
        <taxon>Magnoliopsida</taxon>
        <taxon>eudicotyledons</taxon>
        <taxon>Gunneridae</taxon>
        <taxon>Pentapetalae</taxon>
        <taxon>Caryophyllales</taxon>
        <taxon>Chenopodiaceae</taxon>
        <taxon>Chenopodioideae</taxon>
        <taxon>Atripliceae</taxon>
        <taxon>Chenopodium</taxon>
    </lineage>
</organism>
<dbReference type="PROSITE" id="PS51375">
    <property type="entry name" value="PPR"/>
    <property type="match status" value="7"/>
</dbReference>
<dbReference type="PANTHER" id="PTHR47939:SF5">
    <property type="entry name" value="PENTACOTRIPEPTIDE-REPEAT REGION OF PRORP DOMAIN-CONTAINING PROTEIN"/>
    <property type="match status" value="1"/>
</dbReference>
<feature type="repeat" description="PPR" evidence="3">
    <location>
        <begin position="195"/>
        <end position="230"/>
    </location>
</feature>